<name>A0A6C0LUS1_9ZZZZ</name>
<dbReference type="AlphaFoldDB" id="A0A6C0LUS1"/>
<evidence type="ECO:0008006" key="2">
    <source>
        <dbReference type="Google" id="ProtNLM"/>
    </source>
</evidence>
<proteinExistence type="predicted"/>
<organism evidence="1">
    <name type="scientific">viral metagenome</name>
    <dbReference type="NCBI Taxonomy" id="1070528"/>
    <lineage>
        <taxon>unclassified sequences</taxon>
        <taxon>metagenomes</taxon>
        <taxon>organismal metagenomes</taxon>
    </lineage>
</organism>
<accession>A0A6C0LUS1</accession>
<dbReference type="EMBL" id="MN740556">
    <property type="protein sequence ID" value="QHU32982.1"/>
    <property type="molecule type" value="Genomic_DNA"/>
</dbReference>
<reference evidence="1" key="1">
    <citation type="journal article" date="2020" name="Nature">
        <title>Giant virus diversity and host interactions through global metagenomics.</title>
        <authorList>
            <person name="Schulz F."/>
            <person name="Roux S."/>
            <person name="Paez-Espino D."/>
            <person name="Jungbluth S."/>
            <person name="Walsh D.A."/>
            <person name="Denef V.J."/>
            <person name="McMahon K.D."/>
            <person name="Konstantinidis K.T."/>
            <person name="Eloe-Fadrosh E.A."/>
            <person name="Kyrpides N.C."/>
            <person name="Woyke T."/>
        </authorList>
    </citation>
    <scope>NUCLEOTIDE SEQUENCE</scope>
    <source>
        <strain evidence="1">GVMAG-S-1014582-52</strain>
    </source>
</reference>
<evidence type="ECO:0000313" key="1">
    <source>
        <dbReference type="EMBL" id="QHU32982.1"/>
    </source>
</evidence>
<protein>
    <recommendedName>
        <fullName evidence="2">TFIIS-type domain-containing protein</fullName>
    </recommendedName>
</protein>
<sequence length="193" mass="22646">MFFCKECRSLFNITKDIKNKQKGGEMTNNVANVFKKFSVGEKIIEKDLQKIKRDNLLNDDRYDNMNKKNQKKFETAIKLVDKKFFEKDNKIEQGTTLQTNAAYFICKFCDNSEEIIPGTLIYSKNYNISDPVETEDYSYAPYDQTLARTRNYICKNPSCQTHKNDSLKEAVLTKNINHQIVYVCCHCHKYWIG</sequence>